<name>A0ABZ1AQZ2_AROEV</name>
<evidence type="ECO:0008006" key="4">
    <source>
        <dbReference type="Google" id="ProtNLM"/>
    </source>
</evidence>
<dbReference type="EMBL" id="CP141259">
    <property type="protein sequence ID" value="WRL48288.1"/>
    <property type="molecule type" value="Genomic_DNA"/>
</dbReference>
<proteinExistence type="predicted"/>
<protein>
    <recommendedName>
        <fullName evidence="4">HK97 gp10 family phage protein</fullName>
    </recommendedName>
</protein>
<organism evidence="1 3">
    <name type="scientific">Aromatoleum evansii</name>
    <name type="common">Azoarcus evansii</name>
    <dbReference type="NCBI Taxonomy" id="59406"/>
    <lineage>
        <taxon>Bacteria</taxon>
        <taxon>Pseudomonadati</taxon>
        <taxon>Pseudomonadota</taxon>
        <taxon>Betaproteobacteria</taxon>
        <taxon>Rhodocyclales</taxon>
        <taxon>Rhodocyclaceae</taxon>
        <taxon>Aromatoleum</taxon>
    </lineage>
</organism>
<keyword evidence="3" id="KW-1185">Reference proteome</keyword>
<sequence length="217" mass="24099">MNGVTVQLEGIEELKRALAGAAKTIRTKAVRGALREAGKVIQAEARLKAPVLRTATKTRKPGTVKRAISVRASKFARQDGNEGVFVSVRPLKAMQIRKFKASQAAAGKRFSGSQNPNDPYYWWWVEFGHNIVPRSAAAGTGTTVYQQRLVNGRIVTRKRKYNLQSITGRRRHPVGFVEGKFFMTNAAKEKGPPAIAKFMQSVVPQIQKLNERASRVR</sequence>
<gene>
    <name evidence="1" type="ORF">U5817_09645</name>
    <name evidence="2" type="ORF">U5817_09995</name>
</gene>
<accession>A0ABZ1AQZ2</accession>
<evidence type="ECO:0000313" key="1">
    <source>
        <dbReference type="EMBL" id="WRL48288.1"/>
    </source>
</evidence>
<evidence type="ECO:0000313" key="3">
    <source>
        <dbReference type="Proteomes" id="UP001626593"/>
    </source>
</evidence>
<evidence type="ECO:0000313" key="2">
    <source>
        <dbReference type="EMBL" id="WRL48358.1"/>
    </source>
</evidence>
<dbReference type="EMBL" id="CP141259">
    <property type="protein sequence ID" value="WRL48358.1"/>
    <property type="molecule type" value="Genomic_DNA"/>
</dbReference>
<dbReference type="RefSeq" id="WP_407280605.1">
    <property type="nucleotide sequence ID" value="NZ_CP141259.1"/>
</dbReference>
<reference evidence="1 3" key="1">
    <citation type="submission" date="2023-12" db="EMBL/GenBank/DDBJ databases">
        <title>A. evansii MAY27, complete genome.</title>
        <authorList>
            <person name="Wang Y."/>
        </authorList>
    </citation>
    <scope>NUCLEOTIDE SEQUENCE [LARGE SCALE GENOMIC DNA]</scope>
    <source>
        <strain evidence="1 3">MAY27</strain>
    </source>
</reference>
<dbReference type="Proteomes" id="UP001626593">
    <property type="component" value="Chromosome"/>
</dbReference>